<dbReference type="STRING" id="679200.HMPREF9333_01110"/>
<name>G5GHS0_9FIRM</name>
<organism evidence="2 3">
    <name type="scientific">Johnsonella ignava ATCC 51276</name>
    <dbReference type="NCBI Taxonomy" id="679200"/>
    <lineage>
        <taxon>Bacteria</taxon>
        <taxon>Bacillati</taxon>
        <taxon>Bacillota</taxon>
        <taxon>Clostridia</taxon>
        <taxon>Lachnospirales</taxon>
        <taxon>Lachnospiraceae</taxon>
        <taxon>Johnsonella</taxon>
    </lineage>
</organism>
<keyword evidence="1" id="KW-0812">Transmembrane</keyword>
<dbReference type="AlphaFoldDB" id="G5GHS0"/>
<evidence type="ECO:0000313" key="3">
    <source>
        <dbReference type="Proteomes" id="UP000003011"/>
    </source>
</evidence>
<reference evidence="2 3" key="1">
    <citation type="submission" date="2011-08" db="EMBL/GenBank/DDBJ databases">
        <title>The Genome Sequence of Johnsonella ignava ATCC 51276.</title>
        <authorList>
            <consortium name="The Broad Institute Genome Sequencing Platform"/>
            <person name="Earl A."/>
            <person name="Ward D."/>
            <person name="Feldgarden M."/>
            <person name="Gevers D."/>
            <person name="Izard J."/>
            <person name="Blanton J.M."/>
            <person name="Baranova O.V."/>
            <person name="Dewhirst F.E."/>
            <person name="Young S.K."/>
            <person name="Zeng Q."/>
            <person name="Gargeya S."/>
            <person name="Fitzgerald M."/>
            <person name="Haas B."/>
            <person name="Abouelleil A."/>
            <person name="Alvarado L."/>
            <person name="Arachchi H.M."/>
            <person name="Berlin A."/>
            <person name="Brown A."/>
            <person name="Chapman S.B."/>
            <person name="Chen Z."/>
            <person name="Dunbar C."/>
            <person name="Freedman E."/>
            <person name="Gearin G."/>
            <person name="Gellesch M."/>
            <person name="Goldberg J."/>
            <person name="Griggs A."/>
            <person name="Gujja S."/>
            <person name="Heiman D."/>
            <person name="Howarth C."/>
            <person name="Larson L."/>
            <person name="Lui A."/>
            <person name="MacDonald P.J.P."/>
            <person name="Montmayeur A."/>
            <person name="Murphy C."/>
            <person name="Neiman D."/>
            <person name="Pearson M."/>
            <person name="Priest M."/>
            <person name="Roberts A."/>
            <person name="Saif S."/>
            <person name="Shea T."/>
            <person name="Shenoy N."/>
            <person name="Sisk P."/>
            <person name="Stolte C."/>
            <person name="Sykes S."/>
            <person name="Wortman J."/>
            <person name="Nusbaum C."/>
            <person name="Birren B."/>
        </authorList>
    </citation>
    <scope>NUCLEOTIDE SEQUENCE [LARGE SCALE GENOMIC DNA]</scope>
    <source>
        <strain evidence="2 3">ATCC 51276</strain>
    </source>
</reference>
<dbReference type="PATRIC" id="fig|679200.3.peg.1179"/>
<keyword evidence="1" id="KW-1133">Transmembrane helix</keyword>
<keyword evidence="3" id="KW-1185">Reference proteome</keyword>
<dbReference type="Proteomes" id="UP000003011">
    <property type="component" value="Unassembled WGS sequence"/>
</dbReference>
<dbReference type="OrthoDB" id="1828236at2"/>
<dbReference type="HOGENOM" id="CLU_124342_0_0_9"/>
<proteinExistence type="predicted"/>
<accession>G5GHS0</accession>
<gene>
    <name evidence="2" type="ORF">HMPREF9333_01110</name>
</gene>
<evidence type="ECO:0000313" key="2">
    <source>
        <dbReference type="EMBL" id="EHI55763.1"/>
    </source>
</evidence>
<evidence type="ECO:0000256" key="1">
    <source>
        <dbReference type="SAM" id="Phobius"/>
    </source>
</evidence>
<dbReference type="eggNOG" id="ENOG50313SJ">
    <property type="taxonomic scope" value="Bacteria"/>
</dbReference>
<dbReference type="EMBL" id="ACZL01000017">
    <property type="protein sequence ID" value="EHI55763.1"/>
    <property type="molecule type" value="Genomic_DNA"/>
</dbReference>
<protein>
    <submittedName>
        <fullName evidence="2">Uncharacterized protein</fullName>
    </submittedName>
</protein>
<dbReference type="RefSeq" id="WP_005540530.1">
    <property type="nucleotide sequence ID" value="NZ_JH378831.1"/>
</dbReference>
<sequence length="160" mass="17975">MNTIITVIGIILVIVVVLLGILYFIGSRLEKKQSEQQAAIEASKQVVSMLVIDKKRLKIKESGLPRIVYEQTPAYLRWTKVPVVKAKIGSKIMTLMADEKVFGLLPLKSEVKVVISGIYISEIKSVRGGIPVKNETKKGFFAKFAEKMQTRVQEQKQKTK</sequence>
<comment type="caution">
    <text evidence="2">The sequence shown here is derived from an EMBL/GenBank/DDBJ whole genome shotgun (WGS) entry which is preliminary data.</text>
</comment>
<keyword evidence="1" id="KW-0472">Membrane</keyword>
<feature type="transmembrane region" description="Helical" evidence="1">
    <location>
        <begin position="6"/>
        <end position="25"/>
    </location>
</feature>